<sequence>MSEKAKDLVREILIEKREVGKDELMRELNVSARRVEQLIRELNEELIKDGLRIIGEGKNPRIYRLVKIEYDDFTLTPDIASALLRFNNLTTACRLVQKFNKILPRALDLLKESRWRLLYFTALAQIKSGSMKVIGDQQIELTDEDVKFLKQNITRENYNLFNTFVFSNGEVLKQFFVKLKWSDIEQNPVLLTIVQVVQNMGLHREIICNVDPEFIVFWGRGMEEQLVSECTPTKQTEMLVKLDEVRERISKVYNEVRDLLVPQKTGEGVLY</sequence>
<protein>
    <recommendedName>
        <fullName evidence="5">HTH domain-containing protein</fullName>
    </recommendedName>
</protein>
<evidence type="ECO:0000313" key="4">
    <source>
        <dbReference type="Proteomes" id="UP000582213"/>
    </source>
</evidence>
<evidence type="ECO:0008006" key="5">
    <source>
        <dbReference type="Google" id="ProtNLM"/>
    </source>
</evidence>
<evidence type="ECO:0000313" key="2">
    <source>
        <dbReference type="EMBL" id="QGR15948.1"/>
    </source>
</evidence>
<gene>
    <name evidence="2" type="ORF">D1869_01160</name>
    <name evidence="1" type="ORF">HNQ62_000879</name>
</gene>
<dbReference type="RefSeq" id="WP_156013574.1">
    <property type="nucleotide sequence ID" value="NZ_CP045484.1"/>
</dbReference>
<dbReference type="EMBL" id="JACHFY010000003">
    <property type="protein sequence ID" value="MBB5253137.1"/>
    <property type="molecule type" value="Genomic_DNA"/>
</dbReference>
<dbReference type="EMBL" id="CP045484">
    <property type="protein sequence ID" value="QGR15948.1"/>
    <property type="molecule type" value="Genomic_DNA"/>
</dbReference>
<dbReference type="Proteomes" id="UP000582213">
    <property type="component" value="Unassembled WGS sequence"/>
</dbReference>
<organism evidence="2 3">
    <name type="scientific">Sulfurisphaera ohwakuensis</name>
    <dbReference type="NCBI Taxonomy" id="69656"/>
    <lineage>
        <taxon>Archaea</taxon>
        <taxon>Thermoproteota</taxon>
        <taxon>Thermoprotei</taxon>
        <taxon>Sulfolobales</taxon>
        <taxon>Sulfolobaceae</taxon>
        <taxon>Sulfurisphaera</taxon>
    </lineage>
</organism>
<reference evidence="2 3" key="1">
    <citation type="submission" date="2019-10" db="EMBL/GenBank/DDBJ databases">
        <title>Genome Sequences from Six Type Strain Members of the Archaeal Family Sulfolobaceae: Acidianus ambivalens, Acidianus infernus, Metallosphaera prunae, Stygiolobus azoricus, Sulfolobus metallicus, and Sulfurisphaera ohwakuensis.</title>
        <authorList>
            <person name="Counts J.A."/>
            <person name="Kelly R.M."/>
        </authorList>
    </citation>
    <scope>NUCLEOTIDE SEQUENCE [LARGE SCALE GENOMIC DNA]</scope>
    <source>
        <strain evidence="2 3">TA-1</strain>
    </source>
</reference>
<dbReference type="GeneID" id="42799813"/>
<dbReference type="AlphaFoldDB" id="A0A650CDV0"/>
<reference evidence="1 4" key="2">
    <citation type="submission" date="2020-08" db="EMBL/GenBank/DDBJ databases">
        <title>Genomic Encyclopedia of Type Strains, Phase IV (KMG-IV): sequencing the most valuable type-strain genomes for metagenomic binning, comparative biology and taxonomic classification.</title>
        <authorList>
            <person name="Goeker M."/>
        </authorList>
    </citation>
    <scope>NUCLEOTIDE SEQUENCE [LARGE SCALE GENOMIC DNA]</scope>
    <source>
        <strain evidence="1 4">DSM 12421</strain>
    </source>
</reference>
<dbReference type="Proteomes" id="UP000427373">
    <property type="component" value="Chromosome"/>
</dbReference>
<keyword evidence="3" id="KW-1185">Reference proteome</keyword>
<dbReference type="KEGG" id="soh:D1869_01160"/>
<dbReference type="OrthoDB" id="42555at2157"/>
<evidence type="ECO:0000313" key="1">
    <source>
        <dbReference type="EMBL" id="MBB5253137.1"/>
    </source>
</evidence>
<proteinExistence type="predicted"/>
<evidence type="ECO:0000313" key="3">
    <source>
        <dbReference type="Proteomes" id="UP000427373"/>
    </source>
</evidence>
<name>A0A650CDV0_SULOH</name>
<accession>A0A650CDV0</accession>